<reference evidence="12 14" key="2">
    <citation type="journal article" date="2019" name="Science, e1252229">
        <title>Invertible promoters mediate bacterial phase variation, antibiotic resistance, and host adaptation in the gut.</title>
        <authorList>
            <person name="Jiang X."/>
            <person name="Hall A.B."/>
            <person name="Arthur T.D."/>
            <person name="Plichta D.R."/>
            <person name="Covington C.T."/>
            <person name="Poyet M."/>
            <person name="Crothers J."/>
            <person name="Moses P.L."/>
            <person name="Tolonen A.C."/>
            <person name="Vlamakis H."/>
            <person name="Alm E.J."/>
            <person name="Xavier R.J."/>
        </authorList>
    </citation>
    <scope>NUCLEOTIDE SEQUENCE [LARGE SCALE GENOMIC DNA]</scope>
    <source>
        <strain evidence="12">Aa_0143</strain>
        <strain evidence="14">aa_0143</strain>
    </source>
</reference>
<keyword evidence="3 10" id="KW-0813">Transport</keyword>
<reference evidence="11 13" key="1">
    <citation type="submission" date="2015-09" db="EMBL/GenBank/DDBJ databases">
        <authorList>
            <consortium name="Pathogen Informatics"/>
        </authorList>
    </citation>
    <scope>NUCLEOTIDE SEQUENCE [LARGE SCALE GENOMIC DNA]</scope>
    <source>
        <strain evidence="11 13">2789STDY5834841</strain>
    </source>
</reference>
<dbReference type="EMBL" id="RCYR01000006">
    <property type="protein sequence ID" value="RYS80830.1"/>
    <property type="molecule type" value="Genomic_DNA"/>
</dbReference>
<dbReference type="GO" id="GO:0005886">
    <property type="term" value="C:plasma membrane"/>
    <property type="evidence" value="ECO:0007669"/>
    <property type="project" value="UniProtKB-SubCell"/>
</dbReference>
<dbReference type="PANTHER" id="PTHR34182">
    <property type="entry name" value="PROTEIN-EXPORT MEMBRANE PROTEIN SECG"/>
    <property type="match status" value="1"/>
</dbReference>
<evidence type="ECO:0000256" key="7">
    <source>
        <dbReference type="ARBA" id="ARBA00022989"/>
    </source>
</evidence>
<dbReference type="GO" id="GO:0065002">
    <property type="term" value="P:intracellular protein transmembrane transport"/>
    <property type="evidence" value="ECO:0007669"/>
    <property type="project" value="TreeGrafter"/>
</dbReference>
<evidence type="ECO:0000256" key="8">
    <source>
        <dbReference type="ARBA" id="ARBA00023010"/>
    </source>
</evidence>
<dbReference type="GO" id="GO:0009306">
    <property type="term" value="P:protein secretion"/>
    <property type="evidence" value="ECO:0007669"/>
    <property type="project" value="UniProtKB-UniRule"/>
</dbReference>
<evidence type="ECO:0000256" key="5">
    <source>
        <dbReference type="ARBA" id="ARBA00022692"/>
    </source>
</evidence>
<comment type="function">
    <text evidence="10">Involved in protein export. Participates in an early event of protein translocation.</text>
</comment>
<evidence type="ECO:0000313" key="11">
    <source>
        <dbReference type="EMBL" id="CUN73575.1"/>
    </source>
</evidence>
<comment type="subcellular location">
    <subcellularLocation>
        <location evidence="1 10">Cell membrane</location>
        <topology evidence="1 10">Multi-pass membrane protein</topology>
    </subcellularLocation>
</comment>
<keyword evidence="6 10" id="KW-0653">Protein transport</keyword>
<keyword evidence="4 10" id="KW-1003">Cell membrane</keyword>
<dbReference type="Pfam" id="PF03840">
    <property type="entry name" value="SecG"/>
    <property type="match status" value="1"/>
</dbReference>
<dbReference type="InterPro" id="IPR004692">
    <property type="entry name" value="SecG"/>
</dbReference>
<evidence type="ECO:0000256" key="2">
    <source>
        <dbReference type="ARBA" id="ARBA00008445"/>
    </source>
</evidence>
<dbReference type="EMBL" id="CYZO01000007">
    <property type="protein sequence ID" value="CUN73575.1"/>
    <property type="molecule type" value="Genomic_DNA"/>
</dbReference>
<dbReference type="Proteomes" id="UP000292665">
    <property type="component" value="Unassembled WGS sequence"/>
</dbReference>
<dbReference type="GO" id="GO:0043952">
    <property type="term" value="P:protein transport by the Sec complex"/>
    <property type="evidence" value="ECO:0007669"/>
    <property type="project" value="TreeGrafter"/>
</dbReference>
<evidence type="ECO:0000313" key="12">
    <source>
        <dbReference type="EMBL" id="RYS80830.1"/>
    </source>
</evidence>
<dbReference type="PANTHER" id="PTHR34182:SF1">
    <property type="entry name" value="PROTEIN-EXPORT MEMBRANE PROTEIN SECG"/>
    <property type="match status" value="1"/>
</dbReference>
<evidence type="ECO:0000313" key="14">
    <source>
        <dbReference type="Proteomes" id="UP000292665"/>
    </source>
</evidence>
<evidence type="ECO:0000256" key="4">
    <source>
        <dbReference type="ARBA" id="ARBA00022475"/>
    </source>
</evidence>
<keyword evidence="7 10" id="KW-1133">Transmembrane helix</keyword>
<gene>
    <name evidence="12" type="primary">secG</name>
    <name evidence="12" type="ORF">EAI93_04805</name>
    <name evidence="11" type="ORF">ERS852456_00683</name>
</gene>
<name>A0A173ZEM5_9FIRM</name>
<dbReference type="AlphaFoldDB" id="A0A173ZEM5"/>
<evidence type="ECO:0000313" key="13">
    <source>
        <dbReference type="Proteomes" id="UP000095787"/>
    </source>
</evidence>
<proteinExistence type="inferred from homology"/>
<dbReference type="NCBIfam" id="TIGR00810">
    <property type="entry name" value="secG"/>
    <property type="match status" value="1"/>
</dbReference>
<evidence type="ECO:0000256" key="1">
    <source>
        <dbReference type="ARBA" id="ARBA00004651"/>
    </source>
</evidence>
<dbReference type="GO" id="GO:0015450">
    <property type="term" value="F:protein-transporting ATPase activity"/>
    <property type="evidence" value="ECO:0007669"/>
    <property type="project" value="UniProtKB-UniRule"/>
</dbReference>
<dbReference type="GeneID" id="97329532"/>
<protein>
    <recommendedName>
        <fullName evidence="10">Protein-export membrane protein SecG</fullName>
    </recommendedName>
</protein>
<dbReference type="PRINTS" id="PR01651">
    <property type="entry name" value="SECGEXPORT"/>
</dbReference>
<evidence type="ECO:0000256" key="9">
    <source>
        <dbReference type="ARBA" id="ARBA00023136"/>
    </source>
</evidence>
<keyword evidence="8 10" id="KW-0811">Translocation</keyword>
<comment type="similarity">
    <text evidence="2 10">Belongs to the SecG family.</text>
</comment>
<evidence type="ECO:0000256" key="3">
    <source>
        <dbReference type="ARBA" id="ARBA00022448"/>
    </source>
</evidence>
<dbReference type="Proteomes" id="UP000095787">
    <property type="component" value="Unassembled WGS sequence"/>
</dbReference>
<feature type="transmembrane region" description="Helical" evidence="10">
    <location>
        <begin position="6"/>
        <end position="25"/>
    </location>
</feature>
<evidence type="ECO:0000256" key="6">
    <source>
        <dbReference type="ARBA" id="ARBA00022927"/>
    </source>
</evidence>
<feature type="transmembrane region" description="Helical" evidence="10">
    <location>
        <begin position="59"/>
        <end position="79"/>
    </location>
</feature>
<sequence length="80" mass="8516">MDILKTVLTIIFVIDCIALACIILLQEGKSAGLGTISGAADTYWGHNKGRSMEGALVKATRVIAVLFIVLAVVLNLNIFN</sequence>
<keyword evidence="9 10" id="KW-0472">Membrane</keyword>
<dbReference type="RefSeq" id="WP_004845185.1">
    <property type="nucleotide sequence ID" value="NZ_AP028249.1"/>
</dbReference>
<accession>A0A173ZEM5</accession>
<keyword evidence="5 10" id="KW-0812">Transmembrane</keyword>
<organism evidence="11 13">
    <name type="scientific">[Ruminococcus] torques</name>
    <dbReference type="NCBI Taxonomy" id="33039"/>
    <lineage>
        <taxon>Bacteria</taxon>
        <taxon>Bacillati</taxon>
        <taxon>Bacillota</taxon>
        <taxon>Clostridia</taxon>
        <taxon>Lachnospirales</taxon>
        <taxon>Lachnospiraceae</taxon>
        <taxon>Mediterraneibacter</taxon>
    </lineage>
</organism>
<evidence type="ECO:0000256" key="10">
    <source>
        <dbReference type="RuleBase" id="RU365087"/>
    </source>
</evidence>